<sequence>MVLLALRPLHTTSYIDKGEASILCEDGHEVLLALRPLHTTSYIDKDGKIDLLALRPLHTTSYID</sequence>
<accession>A0AAD9D4C8</accession>
<keyword evidence="2" id="KW-1185">Reference proteome</keyword>
<comment type="caution">
    <text evidence="1">The sequence shown here is derived from an EMBL/GenBank/DDBJ whole genome shotgun (WGS) entry which is preliminary data.</text>
</comment>
<dbReference type="Proteomes" id="UP001224775">
    <property type="component" value="Unassembled WGS sequence"/>
</dbReference>
<reference evidence="1" key="1">
    <citation type="submission" date="2023-06" db="EMBL/GenBank/DDBJ databases">
        <title>Survivors Of The Sea: Transcriptome response of Skeletonema marinoi to long-term dormancy.</title>
        <authorList>
            <person name="Pinder M.I.M."/>
            <person name="Kourtchenko O."/>
            <person name="Robertson E.K."/>
            <person name="Larsson T."/>
            <person name="Maumus F."/>
            <person name="Osuna-Cruz C.M."/>
            <person name="Vancaester E."/>
            <person name="Stenow R."/>
            <person name="Vandepoele K."/>
            <person name="Ploug H."/>
            <person name="Bruchert V."/>
            <person name="Godhe A."/>
            <person name="Topel M."/>
        </authorList>
    </citation>
    <scope>NUCLEOTIDE SEQUENCE</scope>
    <source>
        <strain evidence="1">R05AC</strain>
    </source>
</reference>
<gene>
    <name evidence="1" type="ORF">QTG54_016778</name>
</gene>
<evidence type="ECO:0000313" key="2">
    <source>
        <dbReference type="Proteomes" id="UP001224775"/>
    </source>
</evidence>
<name>A0AAD9D4C8_9STRA</name>
<dbReference type="EMBL" id="JATAAI010000065">
    <property type="protein sequence ID" value="KAK1732495.1"/>
    <property type="molecule type" value="Genomic_DNA"/>
</dbReference>
<dbReference type="AlphaFoldDB" id="A0AAD9D4C8"/>
<proteinExistence type="predicted"/>
<evidence type="ECO:0000313" key="1">
    <source>
        <dbReference type="EMBL" id="KAK1732495.1"/>
    </source>
</evidence>
<organism evidence="1 2">
    <name type="scientific">Skeletonema marinoi</name>
    <dbReference type="NCBI Taxonomy" id="267567"/>
    <lineage>
        <taxon>Eukaryota</taxon>
        <taxon>Sar</taxon>
        <taxon>Stramenopiles</taxon>
        <taxon>Ochrophyta</taxon>
        <taxon>Bacillariophyta</taxon>
        <taxon>Coscinodiscophyceae</taxon>
        <taxon>Thalassiosirophycidae</taxon>
        <taxon>Thalassiosirales</taxon>
        <taxon>Skeletonemataceae</taxon>
        <taxon>Skeletonema</taxon>
        <taxon>Skeletonema marinoi-dohrnii complex</taxon>
    </lineage>
</organism>
<protein>
    <submittedName>
        <fullName evidence="1">Uncharacterized protein</fullName>
    </submittedName>
</protein>